<accession>A0ACC2API6</accession>
<comment type="caution">
    <text evidence="1">The sequence shown here is derived from an EMBL/GenBank/DDBJ whole genome shotgun (WGS) entry which is preliminary data.</text>
</comment>
<reference evidence="2" key="1">
    <citation type="journal article" date="2024" name="Proc. Natl. Acad. Sci. U.S.A.">
        <title>Extraordinary preservation of gene collinearity over three hundred million years revealed in homosporous lycophytes.</title>
        <authorList>
            <person name="Li C."/>
            <person name="Wickell D."/>
            <person name="Kuo L.Y."/>
            <person name="Chen X."/>
            <person name="Nie B."/>
            <person name="Liao X."/>
            <person name="Peng D."/>
            <person name="Ji J."/>
            <person name="Jenkins J."/>
            <person name="Williams M."/>
            <person name="Shu S."/>
            <person name="Plott C."/>
            <person name="Barry K."/>
            <person name="Rajasekar S."/>
            <person name="Grimwood J."/>
            <person name="Han X."/>
            <person name="Sun S."/>
            <person name="Hou Z."/>
            <person name="He W."/>
            <person name="Dai G."/>
            <person name="Sun C."/>
            <person name="Schmutz J."/>
            <person name="Leebens-Mack J.H."/>
            <person name="Li F.W."/>
            <person name="Wang L."/>
        </authorList>
    </citation>
    <scope>NUCLEOTIDE SEQUENCE [LARGE SCALE GENOMIC DNA]</scope>
    <source>
        <strain evidence="2">cv. PW_Plant_1</strain>
    </source>
</reference>
<protein>
    <submittedName>
        <fullName evidence="1">Uncharacterized protein</fullName>
    </submittedName>
</protein>
<proteinExistence type="predicted"/>
<keyword evidence="2" id="KW-1185">Reference proteome</keyword>
<evidence type="ECO:0000313" key="2">
    <source>
        <dbReference type="Proteomes" id="UP001162992"/>
    </source>
</evidence>
<organism evidence="1 2">
    <name type="scientific">Diphasiastrum complanatum</name>
    <name type="common">Issler's clubmoss</name>
    <name type="synonym">Lycopodium complanatum</name>
    <dbReference type="NCBI Taxonomy" id="34168"/>
    <lineage>
        <taxon>Eukaryota</taxon>
        <taxon>Viridiplantae</taxon>
        <taxon>Streptophyta</taxon>
        <taxon>Embryophyta</taxon>
        <taxon>Tracheophyta</taxon>
        <taxon>Lycopodiopsida</taxon>
        <taxon>Lycopodiales</taxon>
        <taxon>Lycopodiaceae</taxon>
        <taxon>Lycopodioideae</taxon>
        <taxon>Diphasiastrum</taxon>
    </lineage>
</organism>
<gene>
    <name evidence="1" type="ORF">O6H91_20G036600</name>
</gene>
<dbReference type="EMBL" id="CM055111">
    <property type="protein sequence ID" value="KAJ7519396.1"/>
    <property type="molecule type" value="Genomic_DNA"/>
</dbReference>
<name>A0ACC2API6_DIPCM</name>
<evidence type="ECO:0000313" key="1">
    <source>
        <dbReference type="EMBL" id="KAJ7519396.1"/>
    </source>
</evidence>
<sequence length="404" mass="45242">MAQSQAEQMPNGSTFPYTSRNGVDLERRLRMQEGVGDESYAQNSSFQAGIIESTQYLLMQALEKVQLPRNGPVRVADLGCSSGPNTLSVVSDIVDKLQHRYESEGQTVPEFQAFLSDLPSNDFNTLFSLLPPYLVSSQATTANDLNKRCYFAAGVPGSFYRRLFPSASLHTVLTTHSLHWLSKVPEAVQNKYSPAWNPGRTWISPSNKLAAEEYSKQAKEDLSTFLEYRAQEMASGSVLFVLMTGRDSAGPEQQFSFLDTDNEDFFYEWLAEIDSCWNDLIKEGVIEQEVGDSFNLPMYLRNVEEFKEAVRESSKFSVHFVKLLKTTLFDITEMEAGDAEAEKEKVKNRSFSTHRSLFGPLVEEHAGSSVAQLFFQQLKARADKNVKLGKASSCAFLAASLTRN</sequence>
<dbReference type="Proteomes" id="UP001162992">
    <property type="component" value="Chromosome 20"/>
</dbReference>